<comment type="caution">
    <text evidence="1">The sequence shown here is derived from an EMBL/GenBank/DDBJ whole genome shotgun (WGS) entry which is preliminary data.</text>
</comment>
<dbReference type="AlphaFoldDB" id="J9DL02"/>
<reference evidence="1 2" key="1">
    <citation type="submission" date="2011-08" db="EMBL/GenBank/DDBJ databases">
        <authorList>
            <person name="Liu Z.J."/>
            <person name="Shi F.L."/>
            <person name="Lu J.Q."/>
            <person name="Li M."/>
            <person name="Wang Z.L."/>
        </authorList>
    </citation>
    <scope>NUCLEOTIDE SEQUENCE [LARGE SCALE GENOMIC DNA]</scope>
    <source>
        <strain evidence="1 2">USNM 41457</strain>
    </source>
</reference>
<protein>
    <submittedName>
        <fullName evidence="1">Uncharacterized protein</fullName>
    </submittedName>
</protein>
<dbReference type="HOGENOM" id="CLU_2291659_0_0_1"/>
<accession>J9DL02</accession>
<sequence length="101" mass="11880">MCSYQFFIIFSRKIKTINLNKLFIPMSDKFLCLKKCLVCEEEQYQCPNEPSVVTHGNFKTYFSKKRLCIGINHFKLNFNNPNLSLIHQSDVSNNSRPKEIL</sequence>
<organism evidence="1 2">
    <name type="scientific">Edhazardia aedis (strain USNM 41457)</name>
    <name type="common">Microsporidian parasite</name>
    <dbReference type="NCBI Taxonomy" id="1003232"/>
    <lineage>
        <taxon>Eukaryota</taxon>
        <taxon>Fungi</taxon>
        <taxon>Fungi incertae sedis</taxon>
        <taxon>Microsporidia</taxon>
        <taxon>Edhazardia</taxon>
    </lineage>
</organism>
<keyword evidence="2" id="KW-1185">Reference proteome</keyword>
<proteinExistence type="predicted"/>
<dbReference type="InParanoid" id="J9DL02"/>
<dbReference type="Proteomes" id="UP000003163">
    <property type="component" value="Unassembled WGS sequence"/>
</dbReference>
<dbReference type="VEuPathDB" id="MicrosporidiaDB:EDEG_02367"/>
<reference evidence="2" key="2">
    <citation type="submission" date="2015-07" db="EMBL/GenBank/DDBJ databases">
        <title>Contrasting host-pathogen interactions and genome evolution in two generalist and specialist microsporidian pathogens of mosquitoes.</title>
        <authorList>
            <consortium name="The Broad Institute Genomics Platform"/>
            <consortium name="The Broad Institute Genome Sequencing Center for Infectious Disease"/>
            <person name="Cuomo C.A."/>
            <person name="Sanscrainte N.D."/>
            <person name="Goldberg J.M."/>
            <person name="Heiman D."/>
            <person name="Young S."/>
            <person name="Zeng Q."/>
            <person name="Becnel J.J."/>
            <person name="Birren B.W."/>
        </authorList>
    </citation>
    <scope>NUCLEOTIDE SEQUENCE [LARGE SCALE GENOMIC DNA]</scope>
    <source>
        <strain evidence="2">USNM 41457</strain>
    </source>
</reference>
<evidence type="ECO:0000313" key="2">
    <source>
        <dbReference type="Proteomes" id="UP000003163"/>
    </source>
</evidence>
<dbReference type="EMBL" id="AFBI03000041">
    <property type="protein sequence ID" value="EJW03275.1"/>
    <property type="molecule type" value="Genomic_DNA"/>
</dbReference>
<evidence type="ECO:0000313" key="1">
    <source>
        <dbReference type="EMBL" id="EJW03275.1"/>
    </source>
</evidence>
<gene>
    <name evidence="1" type="ORF">EDEG_02367</name>
</gene>
<name>J9DL02_EDHAE</name>